<comment type="caution">
    <text evidence="2">The sequence shown here is derived from an EMBL/GenBank/DDBJ whole genome shotgun (WGS) entry which is preliminary data.</text>
</comment>
<proteinExistence type="predicted"/>
<gene>
    <name evidence="2" type="ORF">QE109_03875</name>
</gene>
<keyword evidence="1" id="KW-0472">Membrane</keyword>
<feature type="transmembrane region" description="Helical" evidence="1">
    <location>
        <begin position="27"/>
        <end position="44"/>
    </location>
</feature>
<evidence type="ECO:0000256" key="1">
    <source>
        <dbReference type="SAM" id="Phobius"/>
    </source>
</evidence>
<keyword evidence="1" id="KW-0812">Transmembrane</keyword>
<accession>A0ABT6NA27</accession>
<sequence>MNKITKIVFFTLLLCIALTRLLTGEWILALLLLILLVIAIPYFDKRENHRQFYRGLRKLYVCVDKVGFISARDSLLKNALFPKTTRVPYTLLGAIELYYMGHLVDARKELMTIQAKDDYLFWKSVYLIMIDNRLSQPSLQKSAVRECAVLLSKVPKPFKSIARSRLELMNVIVNDPTIETYEAIRATMPCNLLVAEVTDMMASIHDDERLSTYYYKAAKNIGKELILS</sequence>
<name>A0ABT6NA27_9FIRM</name>
<keyword evidence="1" id="KW-1133">Transmembrane helix</keyword>
<reference evidence="2 3" key="1">
    <citation type="submission" date="2023-04" db="EMBL/GenBank/DDBJ databases">
        <title>Fusibacter bizertensis strain WBS, isolated from littoral bottom sediments of the Arctic seas - biochemical and genomic analysis.</title>
        <authorList>
            <person name="Brioukhanov A.L."/>
        </authorList>
    </citation>
    <scope>NUCLEOTIDE SEQUENCE [LARGE SCALE GENOMIC DNA]</scope>
    <source>
        <strain evidence="2 3">WBS</strain>
    </source>
</reference>
<keyword evidence="3" id="KW-1185">Reference proteome</keyword>
<dbReference type="EMBL" id="JARYZI010000002">
    <property type="protein sequence ID" value="MDH8677271.1"/>
    <property type="molecule type" value="Genomic_DNA"/>
</dbReference>
<dbReference type="RefSeq" id="WP_281093083.1">
    <property type="nucleotide sequence ID" value="NZ_JARYZI010000002.1"/>
</dbReference>
<evidence type="ECO:0000313" key="3">
    <source>
        <dbReference type="Proteomes" id="UP001158045"/>
    </source>
</evidence>
<evidence type="ECO:0000313" key="2">
    <source>
        <dbReference type="EMBL" id="MDH8677271.1"/>
    </source>
</evidence>
<dbReference type="Proteomes" id="UP001158045">
    <property type="component" value="Unassembled WGS sequence"/>
</dbReference>
<protein>
    <submittedName>
        <fullName evidence="2">Uncharacterized protein</fullName>
    </submittedName>
</protein>
<organism evidence="2 3">
    <name type="scientific">Fusibacter bizertensis</name>
    <dbReference type="NCBI Taxonomy" id="1488331"/>
    <lineage>
        <taxon>Bacteria</taxon>
        <taxon>Bacillati</taxon>
        <taxon>Bacillota</taxon>
        <taxon>Clostridia</taxon>
        <taxon>Eubacteriales</taxon>
        <taxon>Eubacteriales Family XII. Incertae Sedis</taxon>
        <taxon>Fusibacter</taxon>
    </lineage>
</organism>